<accession>A0A0C2WFM2</accession>
<evidence type="ECO:0000313" key="2">
    <source>
        <dbReference type="Proteomes" id="UP000054549"/>
    </source>
</evidence>
<dbReference type="OrthoDB" id="2576233at2759"/>
<protein>
    <submittedName>
        <fullName evidence="1">Uncharacterized protein</fullName>
    </submittedName>
</protein>
<dbReference type="STRING" id="946122.A0A0C2WFM2"/>
<feature type="non-terminal residue" evidence="1">
    <location>
        <position position="1"/>
    </location>
</feature>
<proteinExistence type="predicted"/>
<dbReference type="InParanoid" id="A0A0C2WFM2"/>
<dbReference type="Proteomes" id="UP000054549">
    <property type="component" value="Unassembled WGS sequence"/>
</dbReference>
<name>A0A0C2WFM2_AMAMK</name>
<dbReference type="AlphaFoldDB" id="A0A0C2WFM2"/>
<dbReference type="InterPro" id="IPR041078">
    <property type="entry name" value="Plavaka"/>
</dbReference>
<keyword evidence="2" id="KW-1185">Reference proteome</keyword>
<dbReference type="HOGENOM" id="CLU_006344_4_3_1"/>
<dbReference type="Pfam" id="PF18759">
    <property type="entry name" value="Plavaka"/>
    <property type="match status" value="1"/>
</dbReference>
<dbReference type="EMBL" id="KN818601">
    <property type="protein sequence ID" value="KIL54913.1"/>
    <property type="molecule type" value="Genomic_DNA"/>
</dbReference>
<sequence>SNDAFAPFKSQLDWEVAKWAKLRGPSSTALTELLAIEGLGDRLGLSFKTVHELNKLIDTELPGRPQFHHQSITVSGESVTLYSRNIMDCISALYGDPEFAHQLKHRPERHYIKEGDKKMRVFHDMQTGNWWWEMQNVLEARKPGATIVPVLLSSDRTQVTLFGSKAAYPVYLTIGNLPKEIRRKPSCRGQILLAYLPASKLKHVSHHASRRRMVTNLFHFCMRHLLQPLETAGIEGVVMKDGYGTARRIHPILAVYIGDYPEQVLVTCTKTGRCPKCDVERGHLGLYPLQSQRRNMAMVKDALCLANGNPRAYESACKAAGIKPVYTPFWSHLPFVNIFQAITPDILHQLHQGVFKHILGWLKQAFGNAEIDARCQRTVPNHHIRVFSGGISGLSRVTGKEHDQVCRIILGIISDIHLPNGFNSARLLRFVRAFLDFLFLAQLPVHSTTTLRLLAEALDRFHENKSILLHLEIRENFEIPKVHACAHYTSSIKLYGTTDNYNTQNTERLHIDLAKDAYRSTNNKDEYPQMTLWLERREKIQQRITYIHQHEQVPEEQRALMWPPTLIPERSIKLTKRPSAFGVAISTLVTQYGATFFRDAFARFVAGWHNPDLTRAQLEHESMNIIIPFTAVSVYHCLKFTNVGFSETEDSLHVYPVRCKKNGRTDDARFDVALVRIGAIGATGIHAFRVAQVRAIFSISQAARTYLKSSRPLPQYLAYVEWFTCFRQEPERNTGMFKVTRSFVGTSRLSEVIPVSNIVQSIHLFPLHGPAIPREWKSSTVLELCNTFLVNQFTDRRTYLLFTNEKIY</sequence>
<organism evidence="1 2">
    <name type="scientific">Amanita muscaria (strain Koide BX008)</name>
    <dbReference type="NCBI Taxonomy" id="946122"/>
    <lineage>
        <taxon>Eukaryota</taxon>
        <taxon>Fungi</taxon>
        <taxon>Dikarya</taxon>
        <taxon>Basidiomycota</taxon>
        <taxon>Agaricomycotina</taxon>
        <taxon>Agaricomycetes</taxon>
        <taxon>Agaricomycetidae</taxon>
        <taxon>Agaricales</taxon>
        <taxon>Pluteineae</taxon>
        <taxon>Amanitaceae</taxon>
        <taxon>Amanita</taxon>
    </lineage>
</organism>
<gene>
    <name evidence="1" type="ORF">M378DRAFT_91716</name>
</gene>
<reference evidence="1 2" key="1">
    <citation type="submission" date="2014-04" db="EMBL/GenBank/DDBJ databases">
        <title>Evolutionary Origins and Diversification of the Mycorrhizal Mutualists.</title>
        <authorList>
            <consortium name="DOE Joint Genome Institute"/>
            <consortium name="Mycorrhizal Genomics Consortium"/>
            <person name="Kohler A."/>
            <person name="Kuo A."/>
            <person name="Nagy L.G."/>
            <person name="Floudas D."/>
            <person name="Copeland A."/>
            <person name="Barry K.W."/>
            <person name="Cichocki N."/>
            <person name="Veneault-Fourrey C."/>
            <person name="LaButti K."/>
            <person name="Lindquist E.A."/>
            <person name="Lipzen A."/>
            <person name="Lundell T."/>
            <person name="Morin E."/>
            <person name="Murat C."/>
            <person name="Riley R."/>
            <person name="Ohm R."/>
            <person name="Sun H."/>
            <person name="Tunlid A."/>
            <person name="Henrissat B."/>
            <person name="Grigoriev I.V."/>
            <person name="Hibbett D.S."/>
            <person name="Martin F."/>
        </authorList>
    </citation>
    <scope>NUCLEOTIDE SEQUENCE [LARGE SCALE GENOMIC DNA]</scope>
    <source>
        <strain evidence="1 2">Koide BX008</strain>
    </source>
</reference>
<evidence type="ECO:0000313" key="1">
    <source>
        <dbReference type="EMBL" id="KIL54913.1"/>
    </source>
</evidence>